<reference evidence="1 2" key="1">
    <citation type="submission" date="2014-04" db="EMBL/GenBank/DDBJ databases">
        <authorList>
            <consortium name="DOE Joint Genome Institute"/>
            <person name="Kuo A."/>
            <person name="Kohler A."/>
            <person name="Jargeat P."/>
            <person name="Nagy L.G."/>
            <person name="Floudas D."/>
            <person name="Copeland A."/>
            <person name="Barry K.W."/>
            <person name="Cichocki N."/>
            <person name="Veneault-Fourrey C."/>
            <person name="LaButti K."/>
            <person name="Lindquist E.A."/>
            <person name="Lipzen A."/>
            <person name="Lundell T."/>
            <person name="Morin E."/>
            <person name="Murat C."/>
            <person name="Sun H."/>
            <person name="Tunlid A."/>
            <person name="Henrissat B."/>
            <person name="Grigoriev I.V."/>
            <person name="Hibbett D.S."/>
            <person name="Martin F."/>
            <person name="Nordberg H.P."/>
            <person name="Cantor M.N."/>
            <person name="Hua S.X."/>
        </authorList>
    </citation>
    <scope>NUCLEOTIDE SEQUENCE [LARGE SCALE GENOMIC DNA]</scope>
    <source>
        <strain evidence="1 2">Ve08.2h10</strain>
    </source>
</reference>
<dbReference type="PANTHER" id="PTHR35134:SF2">
    <property type="entry name" value="NUCLEOTIDASE YQFW-RELATED"/>
    <property type="match status" value="1"/>
</dbReference>
<dbReference type="InterPro" id="IPR023214">
    <property type="entry name" value="HAD_sf"/>
</dbReference>
<dbReference type="InterPro" id="IPR036412">
    <property type="entry name" value="HAD-like_sf"/>
</dbReference>
<dbReference type="STRING" id="930991.A0A0D0E9W7"/>
<evidence type="ECO:0000313" key="2">
    <source>
        <dbReference type="Proteomes" id="UP000054538"/>
    </source>
</evidence>
<dbReference type="SUPFAM" id="SSF56784">
    <property type="entry name" value="HAD-like"/>
    <property type="match status" value="1"/>
</dbReference>
<dbReference type="InParanoid" id="A0A0D0E9W7"/>
<proteinExistence type="predicted"/>
<dbReference type="Gene3D" id="3.40.50.1000">
    <property type="entry name" value="HAD superfamily/HAD-like"/>
    <property type="match status" value="1"/>
</dbReference>
<dbReference type="AlphaFoldDB" id="A0A0D0E9W7"/>
<dbReference type="HOGENOM" id="CLU_070652_0_0_1"/>
<dbReference type="EMBL" id="KN824850">
    <property type="protein sequence ID" value="KIK99784.1"/>
    <property type="molecule type" value="Genomic_DNA"/>
</dbReference>
<gene>
    <name evidence="1" type="ORF">PAXRUDRAFT_822400</name>
</gene>
<organism evidence="1 2">
    <name type="scientific">Paxillus rubicundulus Ve08.2h10</name>
    <dbReference type="NCBI Taxonomy" id="930991"/>
    <lineage>
        <taxon>Eukaryota</taxon>
        <taxon>Fungi</taxon>
        <taxon>Dikarya</taxon>
        <taxon>Basidiomycota</taxon>
        <taxon>Agaricomycotina</taxon>
        <taxon>Agaricomycetes</taxon>
        <taxon>Agaricomycetidae</taxon>
        <taxon>Boletales</taxon>
        <taxon>Paxilineae</taxon>
        <taxon>Paxillaceae</taxon>
        <taxon>Paxillus</taxon>
    </lineage>
</organism>
<evidence type="ECO:0000313" key="1">
    <source>
        <dbReference type="EMBL" id="KIK99784.1"/>
    </source>
</evidence>
<keyword evidence="2" id="KW-1185">Reference proteome</keyword>
<reference evidence="2" key="2">
    <citation type="submission" date="2015-01" db="EMBL/GenBank/DDBJ databases">
        <title>Evolutionary Origins and Diversification of the Mycorrhizal Mutualists.</title>
        <authorList>
            <consortium name="DOE Joint Genome Institute"/>
            <consortium name="Mycorrhizal Genomics Consortium"/>
            <person name="Kohler A."/>
            <person name="Kuo A."/>
            <person name="Nagy L.G."/>
            <person name="Floudas D."/>
            <person name="Copeland A."/>
            <person name="Barry K.W."/>
            <person name="Cichocki N."/>
            <person name="Veneault-Fourrey C."/>
            <person name="LaButti K."/>
            <person name="Lindquist E.A."/>
            <person name="Lipzen A."/>
            <person name="Lundell T."/>
            <person name="Morin E."/>
            <person name="Murat C."/>
            <person name="Riley R."/>
            <person name="Ohm R."/>
            <person name="Sun H."/>
            <person name="Tunlid A."/>
            <person name="Henrissat B."/>
            <person name="Grigoriev I.V."/>
            <person name="Hibbett D.S."/>
            <person name="Martin F."/>
        </authorList>
    </citation>
    <scope>NUCLEOTIDE SEQUENCE [LARGE SCALE GENOMIC DNA]</scope>
    <source>
        <strain evidence="2">Ve08.2h10</strain>
    </source>
</reference>
<sequence>MSTQGTYTPTSSHQQVNGLTKDDITQATANHLQQLNQPSSKGIIAVDLDDVLSKTNAKIAEWHNETYGTSMFVNDFYYYYYWKNPYWGTPVETHGKVRDFYKTDWISNALPVDGAQRGVQALRKLGYRLFIVTARSQHVHDASSEWVQRYFDGCFEKIICTGQFAAQQLPDGAAEEHVVLKKLSKAEVCISLGANLLIDDSMENAMACANHVSCDGDGLPPPVVLFGNYQWNKRLSLPEEERGDMTYTGRVELNNGDISFLEEDVRRGDEGLAQANEKRPGVVRRLKDWEEVVSYVKSLEGL</sequence>
<protein>
    <submittedName>
        <fullName evidence="1">Unplaced genomic scaffold scaffold_28, whole genome shotgun sequence</fullName>
    </submittedName>
</protein>
<dbReference type="PANTHER" id="PTHR35134">
    <property type="entry name" value="NUCLEOTIDASE YQFW-RELATED"/>
    <property type="match status" value="1"/>
</dbReference>
<dbReference type="Proteomes" id="UP000054538">
    <property type="component" value="Unassembled WGS sequence"/>
</dbReference>
<accession>A0A0D0E9W7</accession>
<dbReference type="OrthoDB" id="10248475at2759"/>
<dbReference type="InterPro" id="IPR052419">
    <property type="entry name" value="5_3-deoxyribonucleotidase-like"/>
</dbReference>
<name>A0A0D0E9W7_9AGAM</name>